<dbReference type="SFLD" id="SFLDS00005">
    <property type="entry name" value="Isoprenoid_Synthase_Type_I"/>
    <property type="match status" value="1"/>
</dbReference>
<dbReference type="GO" id="GO:0005737">
    <property type="term" value="C:cytoplasm"/>
    <property type="evidence" value="ECO:0007669"/>
    <property type="project" value="TreeGrafter"/>
</dbReference>
<dbReference type="InterPro" id="IPR033749">
    <property type="entry name" value="Polyprenyl_synt_CS"/>
</dbReference>
<dbReference type="Proteomes" id="UP001157974">
    <property type="component" value="Unassembled WGS sequence"/>
</dbReference>
<evidence type="ECO:0000256" key="5">
    <source>
        <dbReference type="ARBA" id="ARBA00033740"/>
    </source>
</evidence>
<keyword evidence="2 6" id="KW-0808">Transferase</keyword>
<evidence type="ECO:0000256" key="6">
    <source>
        <dbReference type="RuleBase" id="RU004466"/>
    </source>
</evidence>
<dbReference type="GO" id="GO:0042811">
    <property type="term" value="P:pheromone biosynthetic process"/>
    <property type="evidence" value="ECO:0007669"/>
    <property type="project" value="UniProtKB-ARBA"/>
</dbReference>
<dbReference type="GO" id="GO:0045337">
    <property type="term" value="P:farnesyl diphosphate biosynthetic process"/>
    <property type="evidence" value="ECO:0007669"/>
    <property type="project" value="TreeGrafter"/>
</dbReference>
<evidence type="ECO:0000256" key="4">
    <source>
        <dbReference type="ARBA" id="ARBA00022842"/>
    </source>
</evidence>
<evidence type="ECO:0000313" key="8">
    <source>
        <dbReference type="Proteomes" id="UP001157974"/>
    </source>
</evidence>
<gene>
    <name evidence="7" type="ORF">NDN08_003448</name>
</gene>
<dbReference type="GO" id="GO:0004337">
    <property type="term" value="F:(2E,6E)-farnesyl diphosphate synthase activity"/>
    <property type="evidence" value="ECO:0007669"/>
    <property type="project" value="TreeGrafter"/>
</dbReference>
<dbReference type="SFLD" id="SFLDG01017">
    <property type="entry name" value="Polyprenyl_Transferase_Like"/>
    <property type="match status" value="1"/>
</dbReference>
<evidence type="ECO:0000256" key="1">
    <source>
        <dbReference type="ARBA" id="ARBA00001946"/>
    </source>
</evidence>
<sequence>MGSDARGEFLCVFKTLTDGVKDDLRTRFDLPEEAHAYILRSMEYNVPHGKLNRGLTVVQFARDFYAAKGQTASDEVIFQASVLGWCIEYLQAFFLVADDIMDASITRRGQPCFYKLPEIGLKAVNDSIVLEALLYEILRKHFRSAQCYQDIFDLFHEITFTTSVGQLLDLTSQKEQGDVDLSTFTEANLVRIYKYKTAYYSFYLPVALGMHLCGIKDAELFDTAKDICIDMGVLFQSQDDYIDCFGDPKTTGKIGTDIEDNKCTWLVVEALKVASPSEKTLLEDNYGRPDEAKVAVVKKLYESLELPAKFVAHESEYHARLVSKIDAVEGQMPTGTYHFLLKKIFKRSS</sequence>
<accession>A0AAV8UWI3</accession>
<evidence type="ECO:0000256" key="2">
    <source>
        <dbReference type="ARBA" id="ARBA00022679"/>
    </source>
</evidence>
<dbReference type="PANTHER" id="PTHR11525">
    <property type="entry name" value="FARNESYL-PYROPHOSPHATE SYNTHETASE"/>
    <property type="match status" value="1"/>
</dbReference>
<comment type="similarity">
    <text evidence="6">Belongs to the FPP/GGPP synthase family.</text>
</comment>
<evidence type="ECO:0000313" key="7">
    <source>
        <dbReference type="EMBL" id="KAJ8906965.1"/>
    </source>
</evidence>
<keyword evidence="4" id="KW-0460">Magnesium</keyword>
<keyword evidence="8" id="KW-1185">Reference proteome</keyword>
<keyword evidence="3" id="KW-0479">Metal-binding</keyword>
<dbReference type="InterPro" id="IPR008949">
    <property type="entry name" value="Isoprenoid_synthase_dom_sf"/>
</dbReference>
<dbReference type="Pfam" id="PF00348">
    <property type="entry name" value="polyprenyl_synt"/>
    <property type="match status" value="1"/>
</dbReference>
<evidence type="ECO:0008006" key="9">
    <source>
        <dbReference type="Google" id="ProtNLM"/>
    </source>
</evidence>
<comment type="caution">
    <text evidence="7">The sequence shown here is derived from an EMBL/GenBank/DDBJ whole genome shotgun (WGS) entry which is preliminary data.</text>
</comment>
<organism evidence="7 8">
    <name type="scientific">Rhodosorus marinus</name>
    <dbReference type="NCBI Taxonomy" id="101924"/>
    <lineage>
        <taxon>Eukaryota</taxon>
        <taxon>Rhodophyta</taxon>
        <taxon>Stylonematophyceae</taxon>
        <taxon>Stylonematales</taxon>
        <taxon>Stylonemataceae</taxon>
        <taxon>Rhodosorus</taxon>
    </lineage>
</organism>
<dbReference type="PANTHER" id="PTHR11525:SF0">
    <property type="entry name" value="FARNESYL PYROPHOSPHATE SYNTHASE"/>
    <property type="match status" value="1"/>
</dbReference>
<dbReference type="FunFam" id="1.10.600.10:FF:000021">
    <property type="entry name" value="Farnesyl pyrophosphate synthase"/>
    <property type="match status" value="1"/>
</dbReference>
<dbReference type="SUPFAM" id="SSF48576">
    <property type="entry name" value="Terpenoid synthases"/>
    <property type="match status" value="1"/>
</dbReference>
<dbReference type="GO" id="GO:0046872">
    <property type="term" value="F:metal ion binding"/>
    <property type="evidence" value="ECO:0007669"/>
    <property type="project" value="UniProtKB-KW"/>
</dbReference>
<reference evidence="7 8" key="1">
    <citation type="journal article" date="2023" name="Nat. Commun.">
        <title>Origin of minicircular mitochondrial genomes in red algae.</title>
        <authorList>
            <person name="Lee Y."/>
            <person name="Cho C.H."/>
            <person name="Lee Y.M."/>
            <person name="Park S.I."/>
            <person name="Yang J.H."/>
            <person name="West J.A."/>
            <person name="Bhattacharya D."/>
            <person name="Yoon H.S."/>
        </authorList>
    </citation>
    <scope>NUCLEOTIDE SEQUENCE [LARGE SCALE GENOMIC DNA]</scope>
    <source>
        <strain evidence="7 8">CCMP1338</strain>
        <tissue evidence="7">Whole cell</tissue>
    </source>
</reference>
<dbReference type="InterPro" id="IPR000092">
    <property type="entry name" value="Polyprenyl_synt"/>
</dbReference>
<protein>
    <recommendedName>
        <fullName evidence="9">Farnesyl diphosphate synthase</fullName>
    </recommendedName>
</protein>
<comment type="pathway">
    <text evidence="5">Pheromone biosynthesis.</text>
</comment>
<dbReference type="CDD" id="cd00685">
    <property type="entry name" value="Trans_IPPS_HT"/>
    <property type="match status" value="1"/>
</dbReference>
<dbReference type="EMBL" id="JAMWBK010000003">
    <property type="protein sequence ID" value="KAJ8906965.1"/>
    <property type="molecule type" value="Genomic_DNA"/>
</dbReference>
<name>A0AAV8UWI3_9RHOD</name>
<dbReference type="GO" id="GO:0004161">
    <property type="term" value="F:dimethylallyltranstransferase activity"/>
    <property type="evidence" value="ECO:0007669"/>
    <property type="project" value="TreeGrafter"/>
</dbReference>
<dbReference type="Gene3D" id="1.10.600.10">
    <property type="entry name" value="Farnesyl Diphosphate Synthase"/>
    <property type="match status" value="1"/>
</dbReference>
<dbReference type="PROSITE" id="PS00723">
    <property type="entry name" value="POLYPRENYL_SYNTHASE_1"/>
    <property type="match status" value="1"/>
</dbReference>
<dbReference type="AlphaFoldDB" id="A0AAV8UWI3"/>
<proteinExistence type="inferred from homology"/>
<dbReference type="InterPro" id="IPR039702">
    <property type="entry name" value="FPS1-like"/>
</dbReference>
<evidence type="ECO:0000256" key="3">
    <source>
        <dbReference type="ARBA" id="ARBA00022723"/>
    </source>
</evidence>
<comment type="cofactor">
    <cofactor evidence="1">
        <name>Mg(2+)</name>
        <dbReference type="ChEBI" id="CHEBI:18420"/>
    </cofactor>
</comment>